<protein>
    <submittedName>
        <fullName evidence="2">Uncharacterized protein</fullName>
    </submittedName>
</protein>
<dbReference type="InterPro" id="IPR053203">
    <property type="entry name" value="Cisplatin_resist-associated"/>
</dbReference>
<feature type="compositionally biased region" description="Low complexity" evidence="1">
    <location>
        <begin position="167"/>
        <end position="180"/>
    </location>
</feature>
<dbReference type="OrthoDB" id="2537432at2759"/>
<dbReference type="Pfam" id="PF12223">
    <property type="entry name" value="DUF3602"/>
    <property type="match status" value="1"/>
</dbReference>
<feature type="compositionally biased region" description="Polar residues" evidence="1">
    <location>
        <begin position="257"/>
        <end position="266"/>
    </location>
</feature>
<dbReference type="OMA" id="DHAPTTI"/>
<dbReference type="PANTHER" id="PTHR34693">
    <property type="entry name" value="PROTEIN PAR32"/>
    <property type="match status" value="1"/>
</dbReference>
<feature type="compositionally biased region" description="Basic and acidic residues" evidence="1">
    <location>
        <begin position="38"/>
        <end position="50"/>
    </location>
</feature>
<feature type="compositionally biased region" description="Basic and acidic residues" evidence="1">
    <location>
        <begin position="197"/>
        <end position="208"/>
    </location>
</feature>
<name>A0A0D2NBJ9_HYPSF</name>
<accession>A0A0D2NBJ9</accession>
<organism evidence="2 3">
    <name type="scientific">Hypholoma sublateritium (strain FD-334 SS-4)</name>
    <dbReference type="NCBI Taxonomy" id="945553"/>
    <lineage>
        <taxon>Eukaryota</taxon>
        <taxon>Fungi</taxon>
        <taxon>Dikarya</taxon>
        <taxon>Basidiomycota</taxon>
        <taxon>Agaricomycotina</taxon>
        <taxon>Agaricomycetes</taxon>
        <taxon>Agaricomycetidae</taxon>
        <taxon>Agaricales</taxon>
        <taxon>Agaricineae</taxon>
        <taxon>Strophariaceae</taxon>
        <taxon>Hypholoma</taxon>
    </lineage>
</organism>
<dbReference type="Proteomes" id="UP000054270">
    <property type="component" value="Unassembled WGS sequence"/>
</dbReference>
<evidence type="ECO:0000313" key="3">
    <source>
        <dbReference type="Proteomes" id="UP000054270"/>
    </source>
</evidence>
<keyword evidence="3" id="KW-1185">Reference proteome</keyword>
<gene>
    <name evidence="2" type="ORF">HYPSUDRAFT_58156</name>
</gene>
<dbReference type="AlphaFoldDB" id="A0A0D2NBJ9"/>
<feature type="region of interest" description="Disordered" evidence="1">
    <location>
        <begin position="1"/>
        <end position="140"/>
    </location>
</feature>
<feature type="compositionally biased region" description="Basic and acidic residues" evidence="1">
    <location>
        <begin position="237"/>
        <end position="247"/>
    </location>
</feature>
<evidence type="ECO:0000256" key="1">
    <source>
        <dbReference type="SAM" id="MobiDB-lite"/>
    </source>
</evidence>
<reference evidence="3" key="1">
    <citation type="submission" date="2014-04" db="EMBL/GenBank/DDBJ databases">
        <title>Evolutionary Origins and Diversification of the Mycorrhizal Mutualists.</title>
        <authorList>
            <consortium name="DOE Joint Genome Institute"/>
            <consortium name="Mycorrhizal Genomics Consortium"/>
            <person name="Kohler A."/>
            <person name="Kuo A."/>
            <person name="Nagy L.G."/>
            <person name="Floudas D."/>
            <person name="Copeland A."/>
            <person name="Barry K.W."/>
            <person name="Cichocki N."/>
            <person name="Veneault-Fourrey C."/>
            <person name="LaButti K."/>
            <person name="Lindquist E.A."/>
            <person name="Lipzen A."/>
            <person name="Lundell T."/>
            <person name="Morin E."/>
            <person name="Murat C."/>
            <person name="Riley R."/>
            <person name="Ohm R."/>
            <person name="Sun H."/>
            <person name="Tunlid A."/>
            <person name="Henrissat B."/>
            <person name="Grigoriev I.V."/>
            <person name="Hibbett D.S."/>
            <person name="Martin F."/>
        </authorList>
    </citation>
    <scope>NUCLEOTIDE SEQUENCE [LARGE SCALE GENOMIC DNA]</scope>
    <source>
        <strain evidence="3">FD-334 SS-4</strain>
    </source>
</reference>
<evidence type="ECO:0000313" key="2">
    <source>
        <dbReference type="EMBL" id="KJA16534.1"/>
    </source>
</evidence>
<sequence>MSVLAIQSTSNSRSRSSSRRSLGKKISALGARLTRTLSHPEENREEEERYSLVSDEPPSYYNDERSRDAFQSTGRGGLGNIRQASLSRAGRPDGGPDDFSPTRGREVLADHAPTTIFSTGRGGAGNLRSPSRDSALARDPVEQDVIRKYIVAHEDAPVSSGRGGIGNISRGSPRSRSRPPAAYTTGRGGASIIIPGDTHRAEQIDQETRGPMVPHSGPYSAGRDSHANTTTLPQPPTEHRKLTEHESTGGGGLRNINARSNCNSLS</sequence>
<dbReference type="EMBL" id="KN817619">
    <property type="protein sequence ID" value="KJA16534.1"/>
    <property type="molecule type" value="Genomic_DNA"/>
</dbReference>
<dbReference type="STRING" id="945553.A0A0D2NBJ9"/>
<dbReference type="PANTHER" id="PTHR34693:SF1">
    <property type="entry name" value="PROTEIN PAR32"/>
    <property type="match status" value="1"/>
</dbReference>
<feature type="region of interest" description="Disordered" evidence="1">
    <location>
        <begin position="157"/>
        <end position="266"/>
    </location>
</feature>
<proteinExistence type="predicted"/>
<dbReference type="InterPro" id="IPR022024">
    <property type="entry name" value="DUF3602"/>
</dbReference>